<comment type="catalytic activity">
    <reaction evidence="7">
        <text>Endonucleolytic cleavage of RNA, removing 5'-extranucleotides from tRNA precursor.</text>
        <dbReference type="EC" id="3.1.26.5"/>
    </reaction>
</comment>
<evidence type="ECO:0000313" key="10">
    <source>
        <dbReference type="Proteomes" id="UP000653358"/>
    </source>
</evidence>
<evidence type="ECO:0000256" key="6">
    <source>
        <dbReference type="ARBA" id="ARBA00022884"/>
    </source>
</evidence>
<evidence type="ECO:0000313" key="9">
    <source>
        <dbReference type="EMBL" id="MBC3797764.1"/>
    </source>
</evidence>
<comment type="function">
    <text evidence="1 7">RNaseP catalyzes the removal of the 5'-leader sequence from pre-tRNA to produce the mature 5'-terminus. It can also cleave other RNA substrates such as 4.5S RNA. The protein component plays an auxiliary but essential role in vivo by binding to the 5'-leader sequence and broadening the substrate specificity of the ribozyme.</text>
</comment>
<dbReference type="InterPro" id="IPR000100">
    <property type="entry name" value="RNase_P"/>
</dbReference>
<keyword evidence="2 7" id="KW-0819">tRNA processing</keyword>
<dbReference type="InterPro" id="IPR014721">
    <property type="entry name" value="Ribsml_uS5_D2-typ_fold_subgr"/>
</dbReference>
<reference evidence="9 10" key="1">
    <citation type="journal article" date="2020" name="mSystems">
        <title>Defining Genomic and Predicted Metabolic Features of the Acetobacterium Genus.</title>
        <authorList>
            <person name="Ross D.E."/>
            <person name="Marshall C.W."/>
            <person name="Gulliver D."/>
            <person name="May H.D."/>
            <person name="Norman R.S."/>
        </authorList>
    </citation>
    <scope>NUCLEOTIDE SEQUENCE [LARGE SCALE GENOMIC DNA]</scope>
    <source>
        <strain evidence="9 10">DSM 9173</strain>
    </source>
</reference>
<dbReference type="Gene3D" id="3.30.230.10">
    <property type="match status" value="1"/>
</dbReference>
<keyword evidence="4 7" id="KW-0255">Endonuclease</keyword>
<dbReference type="PROSITE" id="PS00648">
    <property type="entry name" value="RIBONUCLEASE_P"/>
    <property type="match status" value="1"/>
</dbReference>
<protein>
    <recommendedName>
        <fullName evidence="7 8">Ribonuclease P protein component</fullName>
        <shortName evidence="7">RNase P protein</shortName>
        <shortName evidence="7">RNaseP protein</shortName>
        <ecNumber evidence="7 8">3.1.26.5</ecNumber>
    </recommendedName>
    <alternativeName>
        <fullName evidence="7">Protein C5</fullName>
    </alternativeName>
</protein>
<name>A0ABR6WN37_9FIRM</name>
<dbReference type="GO" id="GO:0004526">
    <property type="term" value="F:ribonuclease P activity"/>
    <property type="evidence" value="ECO:0007669"/>
    <property type="project" value="UniProtKB-EC"/>
</dbReference>
<evidence type="ECO:0000256" key="2">
    <source>
        <dbReference type="ARBA" id="ARBA00022694"/>
    </source>
</evidence>
<keyword evidence="5 7" id="KW-0378">Hydrolase</keyword>
<evidence type="ECO:0000256" key="8">
    <source>
        <dbReference type="NCBIfam" id="TIGR00188"/>
    </source>
</evidence>
<dbReference type="PANTHER" id="PTHR33992:SF1">
    <property type="entry name" value="RIBONUCLEASE P PROTEIN COMPONENT"/>
    <property type="match status" value="1"/>
</dbReference>
<dbReference type="Pfam" id="PF00825">
    <property type="entry name" value="Ribonuclease_P"/>
    <property type="match status" value="1"/>
</dbReference>
<keyword evidence="6 7" id="KW-0694">RNA-binding</keyword>
<keyword evidence="10" id="KW-1185">Reference proteome</keyword>
<evidence type="ECO:0000256" key="3">
    <source>
        <dbReference type="ARBA" id="ARBA00022722"/>
    </source>
</evidence>
<dbReference type="PANTHER" id="PTHR33992">
    <property type="entry name" value="RIBONUCLEASE P PROTEIN COMPONENT"/>
    <property type="match status" value="1"/>
</dbReference>
<keyword evidence="3 7" id="KW-0540">Nuclease</keyword>
<comment type="caution">
    <text evidence="9">The sequence shown here is derived from an EMBL/GenBank/DDBJ whole genome shotgun (WGS) entry which is preliminary data.</text>
</comment>
<dbReference type="SUPFAM" id="SSF54211">
    <property type="entry name" value="Ribosomal protein S5 domain 2-like"/>
    <property type="match status" value="1"/>
</dbReference>
<dbReference type="EC" id="3.1.26.5" evidence="7 8"/>
<evidence type="ECO:0000256" key="5">
    <source>
        <dbReference type="ARBA" id="ARBA00022801"/>
    </source>
</evidence>
<dbReference type="InterPro" id="IPR020539">
    <property type="entry name" value="RNase_P_CS"/>
</dbReference>
<dbReference type="RefSeq" id="WP_148604810.1">
    <property type="nucleotide sequence ID" value="NZ_RXYB01000016.1"/>
</dbReference>
<comment type="similarity">
    <text evidence="7">Belongs to the RnpA family.</text>
</comment>
<sequence>MVKISSLKKENEFKSVFQKGDVFGNKAFVIYYLKNDYKENRLGIIVSKKVSKRAVVRNKIKRRTKEAYRHNEDSFSKGYDIILIAKESITLVPFSSLEKSLIHLFYKKNLMRP</sequence>
<gene>
    <name evidence="7 9" type="primary">rnpA</name>
    <name evidence="9" type="ORF">GH807_11990</name>
</gene>
<dbReference type="NCBIfam" id="TIGR00188">
    <property type="entry name" value="rnpA"/>
    <property type="match status" value="1"/>
</dbReference>
<dbReference type="EMBL" id="WJBB01000015">
    <property type="protein sequence ID" value="MBC3797764.1"/>
    <property type="molecule type" value="Genomic_DNA"/>
</dbReference>
<proteinExistence type="inferred from homology"/>
<dbReference type="InterPro" id="IPR020568">
    <property type="entry name" value="Ribosomal_Su5_D2-typ_SF"/>
</dbReference>
<evidence type="ECO:0000256" key="1">
    <source>
        <dbReference type="ARBA" id="ARBA00002663"/>
    </source>
</evidence>
<evidence type="ECO:0000256" key="7">
    <source>
        <dbReference type="HAMAP-Rule" id="MF_00227"/>
    </source>
</evidence>
<dbReference type="HAMAP" id="MF_00227">
    <property type="entry name" value="RNase_P"/>
    <property type="match status" value="1"/>
</dbReference>
<accession>A0ABR6WN37</accession>
<comment type="subunit">
    <text evidence="7">Consists of a catalytic RNA component (M1 or rnpB) and a protein subunit.</text>
</comment>
<dbReference type="Proteomes" id="UP000653358">
    <property type="component" value="Unassembled WGS sequence"/>
</dbReference>
<evidence type="ECO:0000256" key="4">
    <source>
        <dbReference type="ARBA" id="ARBA00022759"/>
    </source>
</evidence>
<organism evidence="9 10">
    <name type="scientific">Acetobacterium tundrae</name>
    <dbReference type="NCBI Taxonomy" id="132932"/>
    <lineage>
        <taxon>Bacteria</taxon>
        <taxon>Bacillati</taxon>
        <taxon>Bacillota</taxon>
        <taxon>Clostridia</taxon>
        <taxon>Eubacteriales</taxon>
        <taxon>Eubacteriaceae</taxon>
        <taxon>Acetobacterium</taxon>
    </lineage>
</organism>